<evidence type="ECO:0000313" key="1">
    <source>
        <dbReference type="EMBL" id="KAH7913824.1"/>
    </source>
</evidence>
<accession>A0ACB8AK98</accession>
<protein>
    <submittedName>
        <fullName evidence="1">Uncharacterized protein</fullName>
    </submittedName>
</protein>
<evidence type="ECO:0000313" key="2">
    <source>
        <dbReference type="Proteomes" id="UP000790377"/>
    </source>
</evidence>
<sequence>MERDEAAVNPTPDIRLQQQRSSIPSFLFITFMLFMLTNHNGDEFLAHSHYQDALQSLNYQLSNFTAWMNGTESNFSLPTKHSAINPLVESFVSFDSQLGPSQSYFSNITGFVRGDLDFYNITPSRLALEHDSWTPYAQSFMSGTNMSELLEKTGNWNWTASEKISWSVLVRSPNHINGSEGISMVHGRIDITDTYASEDMRLDFEGVYFLNNGSIYGFAEPPGRHIDIRYMPALVPDSLQNATAHAIEPELVSRISKLKDMIDAGIIDQDATEEDSAFPACGFGMYAQIEPSMISKELMQELEEELQRPTGKHTLEFPKLSLNGVLLSKECGILYRLHNTEGLRSQTFFRKVTTYAGLSALFYLFLLILLSRQMESCRTPAGMSRVSLWTFLTQAIVDAVSFAGHITFAILAHGRPSLSLVAPAFLACVLFAFEAQFAILINQIQAPEEAAAVLTAPPPRQVETPNPEFPTTVPSPTQDNPPPRPALPASPSLPRLLLQHLQSDPQARIWIGMFFFLTFIVRVIVSPSLALLFVATMYSFFWLPQIVRSARRGRTTVLSLEYLVGTSICRLFFALYFLGCPKNVLDVEPRRWVFYLAIFVMAQVFVVFLQQRFGPTFFLPNRFAAAPTHDYHPLLSTASDPEAADHSLGDCAICMEDIHADDPKLLQVGTGGLLRKVSVRRNYSLAPCSHLFHTECLEKWLAIKNICPQCRRPLPPL</sequence>
<comment type="caution">
    <text evidence="1">The sequence shown here is derived from an EMBL/GenBank/DDBJ whole genome shotgun (WGS) entry which is preliminary data.</text>
</comment>
<name>A0ACB8AK98_9AGAM</name>
<dbReference type="Proteomes" id="UP000790377">
    <property type="component" value="Unassembled WGS sequence"/>
</dbReference>
<organism evidence="1 2">
    <name type="scientific">Hygrophoropsis aurantiaca</name>
    <dbReference type="NCBI Taxonomy" id="72124"/>
    <lineage>
        <taxon>Eukaryota</taxon>
        <taxon>Fungi</taxon>
        <taxon>Dikarya</taxon>
        <taxon>Basidiomycota</taxon>
        <taxon>Agaricomycotina</taxon>
        <taxon>Agaricomycetes</taxon>
        <taxon>Agaricomycetidae</taxon>
        <taxon>Boletales</taxon>
        <taxon>Coniophorineae</taxon>
        <taxon>Hygrophoropsidaceae</taxon>
        <taxon>Hygrophoropsis</taxon>
    </lineage>
</organism>
<reference evidence="1" key="1">
    <citation type="journal article" date="2021" name="New Phytol.">
        <title>Evolutionary innovations through gain and loss of genes in the ectomycorrhizal Boletales.</title>
        <authorList>
            <person name="Wu G."/>
            <person name="Miyauchi S."/>
            <person name="Morin E."/>
            <person name="Kuo A."/>
            <person name="Drula E."/>
            <person name="Varga T."/>
            <person name="Kohler A."/>
            <person name="Feng B."/>
            <person name="Cao Y."/>
            <person name="Lipzen A."/>
            <person name="Daum C."/>
            <person name="Hundley H."/>
            <person name="Pangilinan J."/>
            <person name="Johnson J."/>
            <person name="Barry K."/>
            <person name="LaButti K."/>
            <person name="Ng V."/>
            <person name="Ahrendt S."/>
            <person name="Min B."/>
            <person name="Choi I.G."/>
            <person name="Park H."/>
            <person name="Plett J.M."/>
            <person name="Magnuson J."/>
            <person name="Spatafora J.W."/>
            <person name="Nagy L.G."/>
            <person name="Henrissat B."/>
            <person name="Grigoriev I.V."/>
            <person name="Yang Z.L."/>
            <person name="Xu J."/>
            <person name="Martin F.M."/>
        </authorList>
    </citation>
    <scope>NUCLEOTIDE SEQUENCE</scope>
    <source>
        <strain evidence="1">ATCC 28755</strain>
    </source>
</reference>
<dbReference type="EMBL" id="MU267623">
    <property type="protein sequence ID" value="KAH7913824.1"/>
    <property type="molecule type" value="Genomic_DNA"/>
</dbReference>
<proteinExistence type="predicted"/>
<keyword evidence="2" id="KW-1185">Reference proteome</keyword>
<gene>
    <name evidence="1" type="ORF">BJ138DRAFT_1145081</name>
</gene>